<name>A0ABQ1LGA5_9PROT</name>
<keyword evidence="2" id="KW-1185">Reference proteome</keyword>
<proteinExistence type="predicted"/>
<evidence type="ECO:0000313" key="2">
    <source>
        <dbReference type="Proteomes" id="UP000637769"/>
    </source>
</evidence>
<dbReference type="Proteomes" id="UP000637769">
    <property type="component" value="Unassembled WGS sequence"/>
</dbReference>
<organism evidence="1 2">
    <name type="scientific">Asaia siamensis</name>
    <dbReference type="NCBI Taxonomy" id="110479"/>
    <lineage>
        <taxon>Bacteria</taxon>
        <taxon>Pseudomonadati</taxon>
        <taxon>Pseudomonadota</taxon>
        <taxon>Alphaproteobacteria</taxon>
        <taxon>Acetobacterales</taxon>
        <taxon>Acetobacteraceae</taxon>
        <taxon>Asaia</taxon>
    </lineage>
</organism>
<gene>
    <name evidence="1" type="ORF">GCM10007207_07090</name>
</gene>
<accession>A0ABQ1LGA5</accession>
<reference evidence="2" key="1">
    <citation type="journal article" date="2019" name="Int. J. Syst. Evol. Microbiol.">
        <title>The Global Catalogue of Microorganisms (GCM) 10K type strain sequencing project: providing services to taxonomists for standard genome sequencing and annotation.</title>
        <authorList>
            <consortium name="The Broad Institute Genomics Platform"/>
            <consortium name="The Broad Institute Genome Sequencing Center for Infectious Disease"/>
            <person name="Wu L."/>
            <person name="Ma J."/>
        </authorList>
    </citation>
    <scope>NUCLEOTIDE SEQUENCE [LARGE SCALE GENOMIC DNA]</scope>
    <source>
        <strain evidence="2">CCM 7132</strain>
    </source>
</reference>
<comment type="caution">
    <text evidence="1">The sequence shown here is derived from an EMBL/GenBank/DDBJ whole genome shotgun (WGS) entry which is preliminary data.</text>
</comment>
<dbReference type="EMBL" id="BMCH01000002">
    <property type="protein sequence ID" value="GGC24420.1"/>
    <property type="molecule type" value="Genomic_DNA"/>
</dbReference>
<sequence>MAKAVTVIAPIGQHSSGVRDRQLHQGVCGFVVRDLAPGKDKAERASLIVTSGMDFASKAAA</sequence>
<protein>
    <submittedName>
        <fullName evidence="1">Uncharacterized protein</fullName>
    </submittedName>
</protein>
<evidence type="ECO:0000313" key="1">
    <source>
        <dbReference type="EMBL" id="GGC24420.1"/>
    </source>
</evidence>